<dbReference type="InterPro" id="IPR011234">
    <property type="entry name" value="Fumarylacetoacetase-like_C"/>
</dbReference>
<evidence type="ECO:0000313" key="4">
    <source>
        <dbReference type="EMBL" id="SMF22245.1"/>
    </source>
</evidence>
<name>A0A1X7DV57_9HYPH</name>
<dbReference type="Proteomes" id="UP000192903">
    <property type="component" value="Unassembled WGS sequence"/>
</dbReference>
<evidence type="ECO:0000256" key="2">
    <source>
        <dbReference type="ARBA" id="ARBA00022723"/>
    </source>
</evidence>
<dbReference type="EMBL" id="FXAF01000003">
    <property type="protein sequence ID" value="SMF22245.1"/>
    <property type="molecule type" value="Genomic_DNA"/>
</dbReference>
<keyword evidence="2" id="KW-0479">Metal-binding</keyword>
<dbReference type="AlphaFoldDB" id="A0A1X7DV57"/>
<dbReference type="Pfam" id="PF01557">
    <property type="entry name" value="FAA_hydrolase"/>
    <property type="match status" value="1"/>
</dbReference>
<dbReference type="GO" id="GO:0016853">
    <property type="term" value="F:isomerase activity"/>
    <property type="evidence" value="ECO:0007669"/>
    <property type="project" value="UniProtKB-ARBA"/>
</dbReference>
<dbReference type="GO" id="GO:0046872">
    <property type="term" value="F:metal ion binding"/>
    <property type="evidence" value="ECO:0007669"/>
    <property type="project" value="UniProtKB-KW"/>
</dbReference>
<gene>
    <name evidence="4" type="ORF">SAMN02982989_5930</name>
</gene>
<dbReference type="SUPFAM" id="SSF56529">
    <property type="entry name" value="FAH"/>
    <property type="match status" value="1"/>
</dbReference>
<comment type="similarity">
    <text evidence="1">Belongs to the FAH family.</text>
</comment>
<evidence type="ECO:0000256" key="1">
    <source>
        <dbReference type="ARBA" id="ARBA00010211"/>
    </source>
</evidence>
<dbReference type="GO" id="GO:0018773">
    <property type="term" value="F:acetylpyruvate hydrolase activity"/>
    <property type="evidence" value="ECO:0007669"/>
    <property type="project" value="TreeGrafter"/>
</dbReference>
<dbReference type="Gene3D" id="3.90.850.10">
    <property type="entry name" value="Fumarylacetoacetase-like, C-terminal domain"/>
    <property type="match status" value="1"/>
</dbReference>
<dbReference type="RefSeq" id="WP_200814051.1">
    <property type="nucleotide sequence ID" value="NZ_FXAF01000003.1"/>
</dbReference>
<keyword evidence="5" id="KW-1185">Reference proteome</keyword>
<organism evidence="4 5">
    <name type="scientific">Xaviernesmea oryzae</name>
    <dbReference type="NCBI Taxonomy" id="464029"/>
    <lineage>
        <taxon>Bacteria</taxon>
        <taxon>Pseudomonadati</taxon>
        <taxon>Pseudomonadota</taxon>
        <taxon>Alphaproteobacteria</taxon>
        <taxon>Hyphomicrobiales</taxon>
        <taxon>Rhizobiaceae</taxon>
        <taxon>Rhizobium/Agrobacterium group</taxon>
        <taxon>Xaviernesmea</taxon>
    </lineage>
</organism>
<dbReference type="GO" id="GO:0019752">
    <property type="term" value="P:carboxylic acid metabolic process"/>
    <property type="evidence" value="ECO:0007669"/>
    <property type="project" value="UniProtKB-ARBA"/>
</dbReference>
<accession>A0A1X7DV57</accession>
<dbReference type="PANTHER" id="PTHR11820:SF7">
    <property type="entry name" value="ACYLPYRUVASE FAHD1, MITOCHONDRIAL"/>
    <property type="match status" value="1"/>
</dbReference>
<dbReference type="FunFam" id="3.90.850.10:FF:000002">
    <property type="entry name" value="2-hydroxyhepta-2,4-diene-1,7-dioate isomerase"/>
    <property type="match status" value="1"/>
</dbReference>
<sequence length="309" mass="33692">MKFGTVRIGNAAKPVMWLDDGNLLDLAWLVGSGKIAGGGIDPKHLTLEQFIALGHDAAEEALSLQSGRHLPAEAVIATSGAAVLAPIPRPNKNVFCVGRNYLEHIAEDNKSRDLATDLPRYPQYFTKPPATVIGPDAEIRLDETVTRRLDYEVELGVVFGTRGRDFGEEKALDHVFGYTIVNDVTGRDAQARHDQWFKGKALDTTCPMGPWIVHKSAIADPQNLDIRLWVNGELRQDSNTSKMIFPVAVLIDWLTRGLTVDPGDIIATGTPSGAGYAMDPRRFLADGDVVKCEIQGIGTLTNTVRKVRG</sequence>
<dbReference type="PANTHER" id="PTHR11820">
    <property type="entry name" value="ACYLPYRUVASE"/>
    <property type="match status" value="1"/>
</dbReference>
<dbReference type="STRING" id="464029.SAMN02982989_5930"/>
<feature type="domain" description="Fumarylacetoacetase-like C-terminal" evidence="3">
    <location>
        <begin position="94"/>
        <end position="305"/>
    </location>
</feature>
<protein>
    <submittedName>
        <fullName evidence="4">2-keto-4-pentenoate hydratase/2-oxohepta-3-ene-1,7-dioic acid hydratase (Catechol pathway)</fullName>
    </submittedName>
</protein>
<evidence type="ECO:0000259" key="3">
    <source>
        <dbReference type="Pfam" id="PF01557"/>
    </source>
</evidence>
<evidence type="ECO:0000313" key="5">
    <source>
        <dbReference type="Proteomes" id="UP000192903"/>
    </source>
</evidence>
<proteinExistence type="inferred from homology"/>
<reference evidence="5" key="1">
    <citation type="submission" date="2017-04" db="EMBL/GenBank/DDBJ databases">
        <authorList>
            <person name="Varghese N."/>
            <person name="Submissions S."/>
        </authorList>
    </citation>
    <scope>NUCLEOTIDE SEQUENCE [LARGE SCALE GENOMIC DNA]</scope>
    <source>
        <strain evidence="5">B4P</strain>
    </source>
</reference>
<dbReference type="InterPro" id="IPR036663">
    <property type="entry name" value="Fumarylacetoacetase_C_sf"/>
</dbReference>